<dbReference type="PANTHER" id="PTHR21666">
    <property type="entry name" value="PEPTIDASE-RELATED"/>
    <property type="match status" value="1"/>
</dbReference>
<dbReference type="Gene3D" id="2.70.70.10">
    <property type="entry name" value="Glucose Permease (Domain IIA)"/>
    <property type="match status" value="1"/>
</dbReference>
<reference evidence="5 6" key="1">
    <citation type="submission" date="2021-11" db="EMBL/GenBank/DDBJ databases">
        <title>Draft genome sequence of Paenibacillus profundus YoMME, a new Gram-positive bacteria with exoelectrogenic properties.</title>
        <authorList>
            <person name="Hubenova Y."/>
            <person name="Hubenova E."/>
            <person name="Manasiev Y."/>
            <person name="Peykov S."/>
            <person name="Mitov M."/>
        </authorList>
    </citation>
    <scope>NUCLEOTIDE SEQUENCE [LARGE SCALE GENOMIC DNA]</scope>
    <source>
        <strain evidence="5 6">YoMME</strain>
    </source>
</reference>
<dbReference type="EMBL" id="JAJNBZ010000018">
    <property type="protein sequence ID" value="MCE5171562.1"/>
    <property type="molecule type" value="Genomic_DNA"/>
</dbReference>
<sequence>MRQVASVLLASLALSICFSSPLGASPAHSLGRNEMSVRTFADELPATADSGGEVWRERRDLYEKMSVVTGIPWYRLAAIDQYERTLTKANQKKREHPKRLTGVFVEPPKWVGLMNPDIEDQNPKSISLFKGVGRDGSGDERADANNDTDLLYSVASLIGSYGPHEDDFGRGLWNYYSNPRAVQRVKQFARIYEHFDQLQLFEHAFPLPVKSTYSYRSTWGMGRHYGGFRIHEGTDIFAGYGVPVRSTCYGIVEVKGWNRYGGWRIGIRDLNNLYHYYAHLSGYEKNIKIGDIVTPGQTIGWVGSSGYGKPGTSGKFPPHLHYGVYRDRGLVEYAFDPYPLLHQWEQADKRKLKQPKKVKQDSTAKPAKEIKK</sequence>
<evidence type="ECO:0000313" key="5">
    <source>
        <dbReference type="EMBL" id="MCE5171562.1"/>
    </source>
</evidence>
<dbReference type="InterPro" id="IPR011055">
    <property type="entry name" value="Dup_hybrid_motif"/>
</dbReference>
<protein>
    <submittedName>
        <fullName evidence="5">M23 family metallopeptidase</fullName>
    </submittedName>
</protein>
<dbReference type="Pfam" id="PF01551">
    <property type="entry name" value="Peptidase_M23"/>
    <property type="match status" value="1"/>
</dbReference>
<organism evidence="5 6">
    <name type="scientific">Paenibacillus profundus</name>
    <dbReference type="NCBI Taxonomy" id="1173085"/>
    <lineage>
        <taxon>Bacteria</taxon>
        <taxon>Bacillati</taxon>
        <taxon>Bacillota</taxon>
        <taxon>Bacilli</taxon>
        <taxon>Bacillales</taxon>
        <taxon>Paenibacillaceae</taxon>
        <taxon>Paenibacillus</taxon>
    </lineage>
</organism>
<evidence type="ECO:0000259" key="4">
    <source>
        <dbReference type="Pfam" id="PF01551"/>
    </source>
</evidence>
<gene>
    <name evidence="5" type="ORF">LQV63_19865</name>
</gene>
<dbReference type="SUPFAM" id="SSF51261">
    <property type="entry name" value="Duplicated hybrid motif"/>
    <property type="match status" value="1"/>
</dbReference>
<proteinExistence type="predicted"/>
<feature type="chain" id="PRO_5046819574" evidence="3">
    <location>
        <begin position="25"/>
        <end position="372"/>
    </location>
</feature>
<dbReference type="InterPro" id="IPR016047">
    <property type="entry name" value="M23ase_b-sheet_dom"/>
</dbReference>
<evidence type="ECO:0000256" key="2">
    <source>
        <dbReference type="SAM" id="MobiDB-lite"/>
    </source>
</evidence>
<dbReference type="Proteomes" id="UP001199916">
    <property type="component" value="Unassembled WGS sequence"/>
</dbReference>
<name>A0ABS8YMM0_9BACL</name>
<dbReference type="InterPro" id="IPR050570">
    <property type="entry name" value="Cell_wall_metabolism_enzyme"/>
</dbReference>
<dbReference type="CDD" id="cd12797">
    <property type="entry name" value="M23_peptidase"/>
    <property type="match status" value="1"/>
</dbReference>
<keyword evidence="6" id="KW-1185">Reference proteome</keyword>
<feature type="region of interest" description="Disordered" evidence="2">
    <location>
        <begin position="349"/>
        <end position="372"/>
    </location>
</feature>
<feature type="signal peptide" evidence="3">
    <location>
        <begin position="1"/>
        <end position="24"/>
    </location>
</feature>
<dbReference type="PANTHER" id="PTHR21666:SF289">
    <property type="entry name" value="L-ALA--D-GLU ENDOPEPTIDASE"/>
    <property type="match status" value="1"/>
</dbReference>
<evidence type="ECO:0000256" key="3">
    <source>
        <dbReference type="SAM" id="SignalP"/>
    </source>
</evidence>
<dbReference type="RefSeq" id="WP_233697996.1">
    <property type="nucleotide sequence ID" value="NZ_JAJNBZ010000018.1"/>
</dbReference>
<comment type="caution">
    <text evidence="5">The sequence shown here is derived from an EMBL/GenBank/DDBJ whole genome shotgun (WGS) entry which is preliminary data.</text>
</comment>
<evidence type="ECO:0000256" key="1">
    <source>
        <dbReference type="ARBA" id="ARBA00022729"/>
    </source>
</evidence>
<evidence type="ECO:0000313" key="6">
    <source>
        <dbReference type="Proteomes" id="UP001199916"/>
    </source>
</evidence>
<feature type="domain" description="M23ase beta-sheet core" evidence="4">
    <location>
        <begin position="230"/>
        <end position="328"/>
    </location>
</feature>
<feature type="compositionally biased region" description="Basic and acidic residues" evidence="2">
    <location>
        <begin position="358"/>
        <end position="372"/>
    </location>
</feature>
<keyword evidence="1 3" id="KW-0732">Signal</keyword>
<accession>A0ABS8YMM0</accession>